<dbReference type="Proteomes" id="UP001209570">
    <property type="component" value="Unassembled WGS sequence"/>
</dbReference>
<evidence type="ECO:0000256" key="2">
    <source>
        <dbReference type="ARBA" id="ARBA00009544"/>
    </source>
</evidence>
<keyword evidence="5" id="KW-1015">Disulfide bond</keyword>
<evidence type="ECO:0000256" key="1">
    <source>
        <dbReference type="ARBA" id="ARBA00004613"/>
    </source>
</evidence>
<accession>A0AAD5LBM7</accession>
<evidence type="ECO:0000256" key="7">
    <source>
        <dbReference type="SAM" id="SignalP"/>
    </source>
</evidence>
<feature type="compositionally biased region" description="Low complexity" evidence="6">
    <location>
        <begin position="109"/>
        <end position="141"/>
    </location>
</feature>
<feature type="compositionally biased region" description="Polar residues" evidence="6">
    <location>
        <begin position="170"/>
        <end position="189"/>
    </location>
</feature>
<evidence type="ECO:0000256" key="3">
    <source>
        <dbReference type="ARBA" id="ARBA00022525"/>
    </source>
</evidence>
<evidence type="ECO:0008006" key="10">
    <source>
        <dbReference type="Google" id="ProtNLM"/>
    </source>
</evidence>
<feature type="signal peptide" evidence="7">
    <location>
        <begin position="1"/>
        <end position="24"/>
    </location>
</feature>
<evidence type="ECO:0000256" key="6">
    <source>
        <dbReference type="SAM" id="MobiDB-lite"/>
    </source>
</evidence>
<dbReference type="InterPro" id="IPR002200">
    <property type="entry name" value="Elicitin"/>
</dbReference>
<dbReference type="GO" id="GO:0005576">
    <property type="term" value="C:extracellular region"/>
    <property type="evidence" value="ECO:0007669"/>
    <property type="project" value="UniProtKB-SubCell"/>
</dbReference>
<dbReference type="Pfam" id="PF00964">
    <property type="entry name" value="Elicitin"/>
    <property type="match status" value="1"/>
</dbReference>
<comment type="caution">
    <text evidence="8">The sequence shown here is derived from an EMBL/GenBank/DDBJ whole genome shotgun (WGS) entry which is preliminary data.</text>
</comment>
<protein>
    <recommendedName>
        <fullName evidence="10">Elicitin-like protein</fullName>
    </recommendedName>
</protein>
<dbReference type="InterPro" id="IPR036470">
    <property type="entry name" value="Elicitin_sf"/>
</dbReference>
<dbReference type="SUPFAM" id="SSF48647">
    <property type="entry name" value="Fungal elicitin"/>
    <property type="match status" value="1"/>
</dbReference>
<sequence>MAASLLRSTVAAVLLVAAATSVDAAACDLSSLASLLADTNNAECFASAGFRFPPDATPTVQSFTETCATPACGALIKRLEKLAGGECSLGSLKVMGDIVTPYKRACGGDSSSTDKPNSDSSNGGSKDSSSSSSDRTNSPNRFKGDGSDELSVDTNKNDDPSKPLAPRTPGRSSNGASNAPSSTPKSNQVVHALHSAGASVRPSALLPLAAATAAALVAHAVL</sequence>
<feature type="region of interest" description="Disordered" evidence="6">
    <location>
        <begin position="105"/>
        <end position="190"/>
    </location>
</feature>
<dbReference type="Gene3D" id="1.10.239.10">
    <property type="entry name" value="Elicitin domain"/>
    <property type="match status" value="1"/>
</dbReference>
<keyword evidence="4" id="KW-0928">Hypersensitive response elicitation</keyword>
<dbReference type="EMBL" id="JAKCXM010000417">
    <property type="protein sequence ID" value="KAJ0394336.1"/>
    <property type="molecule type" value="Genomic_DNA"/>
</dbReference>
<evidence type="ECO:0000313" key="9">
    <source>
        <dbReference type="Proteomes" id="UP001209570"/>
    </source>
</evidence>
<dbReference type="AlphaFoldDB" id="A0AAD5LBM7"/>
<keyword evidence="3" id="KW-0964">Secreted</keyword>
<comment type="subcellular location">
    <subcellularLocation>
        <location evidence="1">Secreted</location>
    </subcellularLocation>
</comment>
<reference evidence="8" key="1">
    <citation type="submission" date="2021-12" db="EMBL/GenBank/DDBJ databases">
        <title>Prjna785345.</title>
        <authorList>
            <person name="Rujirawat T."/>
            <person name="Krajaejun T."/>
        </authorList>
    </citation>
    <scope>NUCLEOTIDE SEQUENCE</scope>
    <source>
        <strain evidence="8">Pi057C3</strain>
    </source>
</reference>
<name>A0AAD5LBM7_PYTIN</name>
<dbReference type="SMART" id="SM01187">
    <property type="entry name" value="Elicitin"/>
    <property type="match status" value="1"/>
</dbReference>
<comment type="similarity">
    <text evidence="2">Belongs to the elicitin family.</text>
</comment>
<proteinExistence type="inferred from homology"/>
<keyword evidence="9" id="KW-1185">Reference proteome</keyword>
<organism evidence="8 9">
    <name type="scientific">Pythium insidiosum</name>
    <name type="common">Pythiosis disease agent</name>
    <dbReference type="NCBI Taxonomy" id="114742"/>
    <lineage>
        <taxon>Eukaryota</taxon>
        <taxon>Sar</taxon>
        <taxon>Stramenopiles</taxon>
        <taxon>Oomycota</taxon>
        <taxon>Peronosporomycetes</taxon>
        <taxon>Pythiales</taxon>
        <taxon>Pythiaceae</taxon>
        <taxon>Pythium</taxon>
    </lineage>
</organism>
<feature type="chain" id="PRO_5042194894" description="Elicitin-like protein" evidence="7">
    <location>
        <begin position="25"/>
        <end position="222"/>
    </location>
</feature>
<gene>
    <name evidence="8" type="ORF">P43SY_000960</name>
</gene>
<evidence type="ECO:0000256" key="5">
    <source>
        <dbReference type="ARBA" id="ARBA00023157"/>
    </source>
</evidence>
<dbReference type="GO" id="GO:0052040">
    <property type="term" value="P:symbiont-mediated perturbation of host programmed cell death"/>
    <property type="evidence" value="ECO:0007669"/>
    <property type="project" value="UniProtKB-KW"/>
</dbReference>
<evidence type="ECO:0000256" key="4">
    <source>
        <dbReference type="ARBA" id="ARBA00022978"/>
    </source>
</evidence>
<evidence type="ECO:0000313" key="8">
    <source>
        <dbReference type="EMBL" id="KAJ0394336.1"/>
    </source>
</evidence>
<keyword evidence="7" id="KW-0732">Signal</keyword>